<evidence type="ECO:0000256" key="1">
    <source>
        <dbReference type="SAM" id="Phobius"/>
    </source>
</evidence>
<protein>
    <submittedName>
        <fullName evidence="2">Uncharacterized protein</fullName>
    </submittedName>
</protein>
<sequence length="64" mass="7128">MAHILRLGLPRHWRSRAPCCGCRRRAFWPGRWRASRRANRAAALAWPALGVLALGVARAVLEAA</sequence>
<accession>A0A3D8PAG1</accession>
<keyword evidence="3" id="KW-1185">Reference proteome</keyword>
<organism evidence="2 3">
    <name type="scientific">Paracoccus thiocyanatus</name>
    <dbReference type="NCBI Taxonomy" id="34006"/>
    <lineage>
        <taxon>Bacteria</taxon>
        <taxon>Pseudomonadati</taxon>
        <taxon>Pseudomonadota</taxon>
        <taxon>Alphaproteobacteria</taxon>
        <taxon>Rhodobacterales</taxon>
        <taxon>Paracoccaceae</taxon>
        <taxon>Paracoccus</taxon>
    </lineage>
</organism>
<evidence type="ECO:0000313" key="2">
    <source>
        <dbReference type="EMBL" id="RDW12159.1"/>
    </source>
</evidence>
<keyword evidence="1" id="KW-1133">Transmembrane helix</keyword>
<gene>
    <name evidence="2" type="ORF">DIE28_15140</name>
</gene>
<name>A0A3D8PAG1_9RHOB</name>
<dbReference type="AlphaFoldDB" id="A0A3D8PAG1"/>
<keyword evidence="1" id="KW-0812">Transmembrane</keyword>
<proteinExistence type="predicted"/>
<comment type="caution">
    <text evidence="2">The sequence shown here is derived from an EMBL/GenBank/DDBJ whole genome shotgun (WGS) entry which is preliminary data.</text>
</comment>
<feature type="non-terminal residue" evidence="2">
    <location>
        <position position="64"/>
    </location>
</feature>
<keyword evidence="1" id="KW-0472">Membrane</keyword>
<dbReference type="Proteomes" id="UP000256679">
    <property type="component" value="Unassembled WGS sequence"/>
</dbReference>
<reference evidence="2 3" key="1">
    <citation type="submission" date="2018-05" db="EMBL/GenBank/DDBJ databases">
        <title>Whole genome sequencing of Paracoccus thiocyanatus SST.</title>
        <authorList>
            <person name="Ghosh W."/>
            <person name="Rameez M.J."/>
            <person name="Roy C."/>
        </authorList>
    </citation>
    <scope>NUCLEOTIDE SEQUENCE [LARGE SCALE GENOMIC DNA]</scope>
    <source>
        <strain evidence="2 3">SST</strain>
    </source>
</reference>
<dbReference type="EMBL" id="QFCQ01000118">
    <property type="protein sequence ID" value="RDW12159.1"/>
    <property type="molecule type" value="Genomic_DNA"/>
</dbReference>
<feature type="transmembrane region" description="Helical" evidence="1">
    <location>
        <begin position="41"/>
        <end position="61"/>
    </location>
</feature>
<evidence type="ECO:0000313" key="3">
    <source>
        <dbReference type="Proteomes" id="UP000256679"/>
    </source>
</evidence>